<dbReference type="Proteomes" id="UP000290444">
    <property type="component" value="Unassembled WGS sequence"/>
</dbReference>
<comment type="caution">
    <text evidence="1">The sequence shown here is derived from an EMBL/GenBank/DDBJ whole genome shotgun (WGS) entry which is preliminary data.</text>
</comment>
<name>A0A4V1P4A9_9HYPH</name>
<dbReference type="SUPFAM" id="SSF52172">
    <property type="entry name" value="CheY-like"/>
    <property type="match status" value="1"/>
</dbReference>
<accession>A0A4V1P4A9</accession>
<dbReference type="AlphaFoldDB" id="A0A4V1P4A9"/>
<sequence length="132" mass="13619">MRQGGSRSSSIGRAKVGSTPPNASYGVLYAARETSGAFAETFLRAPGRTLKAVLTDIRLGDGPNGWEIGRHVRGAAPTMPVIYISGDSAADWHAQGVPGSIMIPKPFAIAQIVTAIASLLNKVSVGLPSTAC</sequence>
<dbReference type="Gene3D" id="3.40.50.2300">
    <property type="match status" value="1"/>
</dbReference>
<gene>
    <name evidence="1" type="ORF">B5V01_29170</name>
</gene>
<evidence type="ECO:0008006" key="3">
    <source>
        <dbReference type="Google" id="ProtNLM"/>
    </source>
</evidence>
<organism evidence="1 2">
    <name type="scientific">Mesorhizobium erdmanii</name>
    <dbReference type="NCBI Taxonomy" id="1777866"/>
    <lineage>
        <taxon>Bacteria</taxon>
        <taxon>Pseudomonadati</taxon>
        <taxon>Pseudomonadota</taxon>
        <taxon>Alphaproteobacteria</taxon>
        <taxon>Hyphomicrobiales</taxon>
        <taxon>Phyllobacteriaceae</taxon>
        <taxon>Mesorhizobium</taxon>
    </lineage>
</organism>
<evidence type="ECO:0000313" key="2">
    <source>
        <dbReference type="Proteomes" id="UP000290444"/>
    </source>
</evidence>
<protein>
    <recommendedName>
        <fullName evidence="3">Response regulator</fullName>
    </recommendedName>
</protein>
<dbReference type="EMBL" id="MZXX01000043">
    <property type="protein sequence ID" value="RXT37484.1"/>
    <property type="molecule type" value="Genomic_DNA"/>
</dbReference>
<evidence type="ECO:0000313" key="1">
    <source>
        <dbReference type="EMBL" id="RXT37484.1"/>
    </source>
</evidence>
<proteinExistence type="predicted"/>
<reference evidence="1 2" key="1">
    <citation type="submission" date="2017-03" db="EMBL/GenBank/DDBJ databases">
        <authorList>
            <person name="Safronova V.I."/>
            <person name="Sazanova A.L."/>
            <person name="Chirak E.R."/>
        </authorList>
    </citation>
    <scope>NUCLEOTIDE SEQUENCE [LARGE SCALE GENOMIC DNA]</scope>
    <source>
        <strain evidence="1 2">Opo-242</strain>
    </source>
</reference>
<dbReference type="InterPro" id="IPR011006">
    <property type="entry name" value="CheY-like_superfamily"/>
</dbReference>